<dbReference type="Pfam" id="PF13098">
    <property type="entry name" value="Thioredoxin_2"/>
    <property type="match status" value="1"/>
</dbReference>
<comment type="catalytic activity">
    <reaction evidence="17 18">
        <text>[protein]-dithiol + NADP(+) = [protein]-disulfide + NADPH + H(+)</text>
        <dbReference type="Rhea" id="RHEA:18753"/>
        <dbReference type="Rhea" id="RHEA-COMP:10593"/>
        <dbReference type="Rhea" id="RHEA-COMP:10594"/>
        <dbReference type="ChEBI" id="CHEBI:15378"/>
        <dbReference type="ChEBI" id="CHEBI:29950"/>
        <dbReference type="ChEBI" id="CHEBI:50058"/>
        <dbReference type="ChEBI" id="CHEBI:57783"/>
        <dbReference type="ChEBI" id="CHEBI:58349"/>
        <dbReference type="EC" id="1.8.1.8"/>
    </reaction>
</comment>
<evidence type="ECO:0000259" key="19">
    <source>
        <dbReference type="PROSITE" id="PS51352"/>
    </source>
</evidence>
<evidence type="ECO:0000256" key="10">
    <source>
        <dbReference type="ARBA" id="ARBA00022989"/>
    </source>
</evidence>
<keyword evidence="12 18" id="KW-0520">NAD</keyword>
<evidence type="ECO:0000256" key="5">
    <source>
        <dbReference type="ARBA" id="ARBA00022519"/>
    </source>
</evidence>
<gene>
    <name evidence="18 20" type="primary">dsbD</name>
    <name evidence="20" type="ORF">QEZ41_04655</name>
</gene>
<dbReference type="Gene3D" id="3.40.30.10">
    <property type="entry name" value="Glutaredoxin"/>
    <property type="match status" value="1"/>
</dbReference>
<feature type="transmembrane region" description="Helical" evidence="18">
    <location>
        <begin position="407"/>
        <end position="428"/>
    </location>
</feature>
<keyword evidence="13 18" id="KW-0472">Membrane</keyword>
<dbReference type="NCBIfam" id="NF001419">
    <property type="entry name" value="PRK00293.1"/>
    <property type="match status" value="1"/>
</dbReference>
<evidence type="ECO:0000256" key="6">
    <source>
        <dbReference type="ARBA" id="ARBA00022692"/>
    </source>
</evidence>
<feature type="transmembrane region" description="Helical" evidence="18">
    <location>
        <begin position="284"/>
        <end position="312"/>
    </location>
</feature>
<keyword evidence="21" id="KW-1185">Reference proteome</keyword>
<evidence type="ECO:0000256" key="17">
    <source>
        <dbReference type="ARBA" id="ARBA00047804"/>
    </source>
</evidence>
<dbReference type="GO" id="GO:0047134">
    <property type="term" value="F:protein-disulfide reductase [NAD(P)H] activity"/>
    <property type="evidence" value="ECO:0007669"/>
    <property type="project" value="UniProtKB-EC"/>
</dbReference>
<dbReference type="CDD" id="cd02953">
    <property type="entry name" value="DsbDgamma"/>
    <property type="match status" value="1"/>
</dbReference>
<evidence type="ECO:0000256" key="14">
    <source>
        <dbReference type="ARBA" id="ARBA00023157"/>
    </source>
</evidence>
<evidence type="ECO:0000256" key="9">
    <source>
        <dbReference type="ARBA" id="ARBA00022982"/>
    </source>
</evidence>
<evidence type="ECO:0000256" key="1">
    <source>
        <dbReference type="ARBA" id="ARBA00004429"/>
    </source>
</evidence>
<keyword evidence="3 18" id="KW-0813">Transport</keyword>
<comment type="caution">
    <text evidence="18">Lacks conserved residue(s) required for the propagation of feature annotation.</text>
</comment>
<dbReference type="InterPro" id="IPR035671">
    <property type="entry name" value="DsbD_gamma"/>
</dbReference>
<dbReference type="InterPro" id="IPR036929">
    <property type="entry name" value="DsbDN_sf"/>
</dbReference>
<reference evidence="20 21" key="1">
    <citation type="submission" date="2023-06" db="EMBL/GenBank/DDBJ databases">
        <title>Thiopseudomonas sp. CY1220 draft genome sequence.</title>
        <authorList>
            <person name="Zhao G."/>
            <person name="An M."/>
        </authorList>
    </citation>
    <scope>NUCLEOTIDE SEQUENCE [LARGE SCALE GENOMIC DNA]</scope>
    <source>
        <strain evidence="20 21">CY1220</strain>
    </source>
</reference>
<dbReference type="PANTHER" id="PTHR32234:SF0">
    <property type="entry name" value="THIOL:DISULFIDE INTERCHANGE PROTEIN DSBD"/>
    <property type="match status" value="1"/>
</dbReference>
<protein>
    <recommendedName>
        <fullName evidence="18">Thiol:disulfide interchange protein DsbD</fullName>
        <ecNumber evidence="18">1.8.1.8</ecNumber>
    </recommendedName>
    <alternativeName>
        <fullName evidence="18">Protein-disulfide reductase</fullName>
        <shortName evidence="18">Disulfide reductase</shortName>
    </alternativeName>
</protein>
<keyword evidence="4 18" id="KW-1003">Cell membrane</keyword>
<keyword evidence="6 18" id="KW-0812">Transmembrane</keyword>
<comment type="catalytic activity">
    <reaction evidence="16 18">
        <text>[protein]-dithiol + NAD(+) = [protein]-disulfide + NADH + H(+)</text>
        <dbReference type="Rhea" id="RHEA:18749"/>
        <dbReference type="Rhea" id="RHEA-COMP:10593"/>
        <dbReference type="Rhea" id="RHEA-COMP:10594"/>
        <dbReference type="ChEBI" id="CHEBI:15378"/>
        <dbReference type="ChEBI" id="CHEBI:29950"/>
        <dbReference type="ChEBI" id="CHEBI:50058"/>
        <dbReference type="ChEBI" id="CHEBI:57540"/>
        <dbReference type="ChEBI" id="CHEBI:57945"/>
        <dbReference type="EC" id="1.8.1.8"/>
    </reaction>
</comment>
<dbReference type="EMBL" id="JAUCDY010000004">
    <property type="protein sequence ID" value="MDM7857566.1"/>
    <property type="molecule type" value="Genomic_DNA"/>
</dbReference>
<comment type="caution">
    <text evidence="20">The sequence shown here is derived from an EMBL/GenBank/DDBJ whole genome shotgun (WGS) entry which is preliminary data.</text>
</comment>
<evidence type="ECO:0000256" key="12">
    <source>
        <dbReference type="ARBA" id="ARBA00023027"/>
    </source>
</evidence>
<comment type="similarity">
    <text evidence="2 18">Belongs to the thioredoxin family. DsbD subfamily.</text>
</comment>
<proteinExistence type="inferred from homology"/>
<keyword evidence="10 18" id="KW-1133">Transmembrane helix</keyword>
<dbReference type="InterPro" id="IPR036249">
    <property type="entry name" value="Thioredoxin-like_sf"/>
</dbReference>
<dbReference type="InterPro" id="IPR012336">
    <property type="entry name" value="Thioredoxin-like_fold"/>
</dbReference>
<feature type="transmembrane region" description="Helical" evidence="18">
    <location>
        <begin position="240"/>
        <end position="263"/>
    </location>
</feature>
<dbReference type="InterPro" id="IPR028250">
    <property type="entry name" value="DsbDN"/>
</dbReference>
<evidence type="ECO:0000256" key="8">
    <source>
        <dbReference type="ARBA" id="ARBA00022748"/>
    </source>
</evidence>
<dbReference type="HAMAP" id="MF_00399">
    <property type="entry name" value="DbsD"/>
    <property type="match status" value="1"/>
</dbReference>
<dbReference type="Proteomes" id="UP001241056">
    <property type="component" value="Unassembled WGS sequence"/>
</dbReference>
<evidence type="ECO:0000256" key="2">
    <source>
        <dbReference type="ARBA" id="ARBA00007241"/>
    </source>
</evidence>
<dbReference type="InterPro" id="IPR013766">
    <property type="entry name" value="Thioredoxin_domain"/>
</dbReference>
<name>A0ABT7SN09_9GAMM</name>
<feature type="transmembrane region" description="Helical" evidence="18">
    <location>
        <begin position="360"/>
        <end position="377"/>
    </location>
</feature>
<feature type="chain" id="PRO_5044942213" description="Thiol:disulfide interchange protein DsbD" evidence="18">
    <location>
        <begin position="19"/>
        <end position="572"/>
    </location>
</feature>
<feature type="disulfide bond" description="Redox-active" evidence="18">
    <location>
        <begin position="116"/>
        <end position="122"/>
    </location>
</feature>
<feature type="transmembrane region" description="Helical" evidence="18">
    <location>
        <begin position="166"/>
        <end position="194"/>
    </location>
</feature>
<dbReference type="EC" id="1.8.1.8" evidence="18"/>
<evidence type="ECO:0000256" key="15">
    <source>
        <dbReference type="ARBA" id="ARBA00023284"/>
    </source>
</evidence>
<dbReference type="Gene3D" id="2.60.40.1250">
    <property type="entry name" value="Thiol:disulfide interchange protein DsbD, N-terminal domain"/>
    <property type="match status" value="1"/>
</dbReference>
<keyword evidence="11 18" id="KW-0560">Oxidoreductase</keyword>
<dbReference type="PROSITE" id="PS00194">
    <property type="entry name" value="THIOREDOXIN_1"/>
    <property type="match status" value="1"/>
</dbReference>
<keyword evidence="7 18" id="KW-0732">Signal</keyword>
<sequence length="572" mass="61877" precursor="true">MRYLISLSLLLFTLTANAFFTNKQDFLPVEQAFQLTLIEGEQGEALLNWQISPGYYLYRHSIKALDARENPIELDIPDGIENEDEFFGKTEIYHNNLRVPVSLSHPQPLQVSWQGCADAGLCYPPQTTELQLTTASADSNSNPTSGLAEDQSIAARLADAGLLANIGAFFIMGLLLAFTPCMLPMLPILSSVIAGSKPGGWQGARLGAAFVIPMALVYAVLGVIAAQLGNLSAMLQNPWLLIPFASLFVFLALAQFGLFTLQLPGFIRNRLHKQDQQIKGGSMLGAAGLGVFSALLVGPCMTAPLAGALLYISQSGNVTTGGLALFSLGIGSGLPLLLAMSFGMRWLPKPGEWMQSINKVFAYALLAAAIFIVRPVIDDSLSMIFWGVLLAAIALQIGTLTHPRSLFVTRLIGLLLGIYASMILFGAASGAQDPLDPLANFKQIPAAASLNTAIRYSDPQAIYQQLDQAKRAHQWAILDFYADWCVSCKVMEKTVFSQPEVQTAIAGMRFLQPDVTENNSAQQDLQKKYGIMGPPTILFIAPNGQEIRAARITGEVNAKEFLAHLKLAQETN</sequence>
<evidence type="ECO:0000256" key="13">
    <source>
        <dbReference type="ARBA" id="ARBA00023136"/>
    </source>
</evidence>
<evidence type="ECO:0000256" key="7">
    <source>
        <dbReference type="ARBA" id="ARBA00022729"/>
    </source>
</evidence>
<feature type="transmembrane region" description="Helical" evidence="18">
    <location>
        <begin position="318"/>
        <end position="339"/>
    </location>
</feature>
<dbReference type="SUPFAM" id="SSF74863">
    <property type="entry name" value="Thiol:disulfide interchange protein DsbD, N-terminal domain (DsbD-alpha)"/>
    <property type="match status" value="1"/>
</dbReference>
<evidence type="ECO:0000256" key="16">
    <source>
        <dbReference type="ARBA" id="ARBA00047388"/>
    </source>
</evidence>
<dbReference type="PANTHER" id="PTHR32234">
    <property type="entry name" value="THIOL:DISULFIDE INTERCHANGE PROTEIN DSBD"/>
    <property type="match status" value="1"/>
</dbReference>
<evidence type="ECO:0000256" key="4">
    <source>
        <dbReference type="ARBA" id="ARBA00022475"/>
    </source>
</evidence>
<feature type="disulfide bond" description="Redox-active" evidence="18">
    <location>
        <begin position="485"/>
        <end position="488"/>
    </location>
</feature>
<dbReference type="Pfam" id="PF11412">
    <property type="entry name" value="DsbD_N"/>
    <property type="match status" value="1"/>
</dbReference>
<feature type="domain" description="Thioredoxin" evidence="19">
    <location>
        <begin position="432"/>
        <end position="570"/>
    </location>
</feature>
<feature type="signal peptide" evidence="18">
    <location>
        <begin position="1"/>
        <end position="18"/>
    </location>
</feature>
<accession>A0ABT7SN09</accession>
<comment type="subcellular location">
    <subcellularLocation>
        <location evidence="1 18">Cell inner membrane</location>
        <topology evidence="1 18">Multi-pass membrane protein</topology>
    </subcellularLocation>
</comment>
<organism evidence="20 21">
    <name type="scientific">Thiopseudomonas acetoxidans</name>
    <dbReference type="NCBI Taxonomy" id="3041622"/>
    <lineage>
        <taxon>Bacteria</taxon>
        <taxon>Pseudomonadati</taxon>
        <taxon>Pseudomonadota</taxon>
        <taxon>Gammaproteobacteria</taxon>
        <taxon>Pseudomonadales</taxon>
        <taxon>Pseudomonadaceae</taxon>
        <taxon>Thiopseudomonas</taxon>
    </lineage>
</organism>
<keyword evidence="8 18" id="KW-0201">Cytochrome c-type biogenesis</keyword>
<keyword evidence="15 18" id="KW-0676">Redox-active center</keyword>
<dbReference type="PROSITE" id="PS51352">
    <property type="entry name" value="THIOREDOXIN_2"/>
    <property type="match status" value="1"/>
</dbReference>
<dbReference type="SUPFAM" id="SSF52833">
    <property type="entry name" value="Thioredoxin-like"/>
    <property type="match status" value="1"/>
</dbReference>
<keyword evidence="5 18" id="KW-0997">Cell inner membrane</keyword>
<evidence type="ECO:0000313" key="20">
    <source>
        <dbReference type="EMBL" id="MDM7857566.1"/>
    </source>
</evidence>
<evidence type="ECO:0000313" key="21">
    <source>
        <dbReference type="Proteomes" id="UP001241056"/>
    </source>
</evidence>
<dbReference type="Pfam" id="PF02683">
    <property type="entry name" value="DsbD_TM"/>
    <property type="match status" value="1"/>
</dbReference>
<keyword evidence="9 18" id="KW-0249">Electron transport</keyword>
<dbReference type="RefSeq" id="WP_289410223.1">
    <property type="nucleotide sequence ID" value="NZ_JAUCDY010000004.1"/>
</dbReference>
<feature type="transmembrane region" description="Helical" evidence="18">
    <location>
        <begin position="383"/>
        <end position="400"/>
    </location>
</feature>
<feature type="transmembrane region" description="Helical" evidence="18">
    <location>
        <begin position="206"/>
        <end position="228"/>
    </location>
</feature>
<evidence type="ECO:0000256" key="11">
    <source>
        <dbReference type="ARBA" id="ARBA00023002"/>
    </source>
</evidence>
<dbReference type="InterPro" id="IPR022910">
    <property type="entry name" value="Thiol_diS_interchange_DbsD"/>
</dbReference>
<dbReference type="InterPro" id="IPR003834">
    <property type="entry name" value="Cyt_c_assmbl_TM_dom"/>
</dbReference>
<dbReference type="InterPro" id="IPR017937">
    <property type="entry name" value="Thioredoxin_CS"/>
</dbReference>
<evidence type="ECO:0000256" key="18">
    <source>
        <dbReference type="HAMAP-Rule" id="MF_00399"/>
    </source>
</evidence>
<evidence type="ECO:0000256" key="3">
    <source>
        <dbReference type="ARBA" id="ARBA00022448"/>
    </source>
</evidence>
<keyword evidence="14 18" id="KW-1015">Disulfide bond</keyword>
<comment type="function">
    <text evidence="18">Required to facilitate the formation of correct disulfide bonds in some periplasmic proteins and for the assembly of the periplasmic c-type cytochromes. Acts by transferring electrons from cytoplasmic thioredoxin to the periplasm. This transfer involves a cascade of disulfide bond formation and reduction steps.</text>
</comment>